<dbReference type="InterPro" id="IPR050844">
    <property type="entry name" value="Coatomer_complex_subunit"/>
</dbReference>
<name>B5X3T4_SALSA</name>
<dbReference type="InterPro" id="IPR015943">
    <property type="entry name" value="WD40/YVTN_repeat-like_dom_sf"/>
</dbReference>
<dbReference type="FunFam" id="2.130.10.10:FF:000010">
    <property type="entry name" value="Coatomer subunit alpha"/>
    <property type="match status" value="1"/>
</dbReference>
<dbReference type="CDD" id="cd00200">
    <property type="entry name" value="WD40"/>
    <property type="match status" value="1"/>
</dbReference>
<keyword evidence="6" id="KW-0677">Repeat</keyword>
<dbReference type="PANTHER" id="PTHR19876:SF1">
    <property type="entry name" value="COATOMER SUBUNIT ALPHA"/>
    <property type="match status" value="1"/>
</dbReference>
<dbReference type="GO" id="GO:0000139">
    <property type="term" value="C:Golgi membrane"/>
    <property type="evidence" value="ECO:0007669"/>
    <property type="project" value="UniProtKB-SubCell"/>
</dbReference>
<evidence type="ECO:0000256" key="16">
    <source>
        <dbReference type="PROSITE-ProRule" id="PRU00221"/>
    </source>
</evidence>
<dbReference type="GO" id="GO:0006891">
    <property type="term" value="P:intra-Golgi vesicle-mediated transport"/>
    <property type="evidence" value="ECO:0007669"/>
    <property type="project" value="TreeGrafter"/>
</dbReference>
<feature type="domain" description="Coatomer alpha subunit C-terminal" evidence="18">
    <location>
        <begin position="899"/>
        <end position="1307"/>
    </location>
</feature>
<comment type="function">
    <text evidence="12">Xenin stimulates exocrine pancreatic secretion. It inhibits pentagastrin-stimulated secretion of acid, to induce exocrine pancreatic secretion and to affect small and large intestinal motility. In the gut, xenin interacts with the neurotensin receptor.</text>
</comment>
<feature type="domain" description="COPA/B second beta-propeller" evidence="17">
    <location>
        <begin position="341"/>
        <end position="519"/>
    </location>
</feature>
<evidence type="ECO:0000256" key="12">
    <source>
        <dbReference type="ARBA" id="ARBA00057585"/>
    </source>
</evidence>
<dbReference type="PROSITE" id="PS50294">
    <property type="entry name" value="WD_REPEATS_REGION"/>
    <property type="match status" value="5"/>
</dbReference>
<evidence type="ECO:0000259" key="18">
    <source>
        <dbReference type="Pfam" id="PF06957"/>
    </source>
</evidence>
<dbReference type="InterPro" id="IPR019775">
    <property type="entry name" value="WD40_repeat_CS"/>
</dbReference>
<keyword evidence="8" id="KW-0653">Protein transport</keyword>
<dbReference type="InterPro" id="IPR020472">
    <property type="entry name" value="WD40_PAC1"/>
</dbReference>
<dbReference type="CTD" id="1314"/>
<protein>
    <recommendedName>
        <fullName evidence="14">Coatomer subunit alpha</fullName>
    </recommendedName>
    <alternativeName>
        <fullName evidence="15">Alpha-coat protein</fullName>
    </alternativeName>
</protein>
<accession>B5X3T4</accession>
<feature type="domain" description="COPA/B second beta-propeller" evidence="17">
    <location>
        <begin position="589"/>
        <end position="666"/>
    </location>
</feature>
<dbReference type="InterPro" id="IPR001680">
    <property type="entry name" value="WD40_rpt"/>
</dbReference>
<proteinExistence type="evidence at transcript level"/>
<keyword evidence="4" id="KW-0963">Cytoplasm</keyword>
<dbReference type="PANTHER" id="PTHR19876">
    <property type="entry name" value="COATOMER"/>
    <property type="match status" value="1"/>
</dbReference>
<evidence type="ECO:0000313" key="22">
    <source>
        <dbReference type="RefSeq" id="NP_001133825.1"/>
    </source>
</evidence>
<evidence type="ECO:0000256" key="13">
    <source>
        <dbReference type="ARBA" id="ARBA00062633"/>
    </source>
</evidence>
<dbReference type="Proteomes" id="UP001652741">
    <property type="component" value="Chromosome ssa14"/>
</dbReference>
<keyword evidence="3" id="KW-0813">Transport</keyword>
<dbReference type="GO" id="GO:0006888">
    <property type="term" value="P:endoplasmic reticulum to Golgi vesicle-mediated transport"/>
    <property type="evidence" value="ECO:0007669"/>
    <property type="project" value="InterPro"/>
</dbReference>
<dbReference type="GO" id="GO:0005198">
    <property type="term" value="F:structural molecule activity"/>
    <property type="evidence" value="ECO:0007669"/>
    <property type="project" value="InterPro"/>
</dbReference>
<keyword evidence="10" id="KW-0472">Membrane</keyword>
<dbReference type="InterPro" id="IPR036322">
    <property type="entry name" value="WD40_repeat_dom_sf"/>
</dbReference>
<evidence type="ECO:0000256" key="9">
    <source>
        <dbReference type="ARBA" id="ARBA00023034"/>
    </source>
</evidence>
<comment type="function">
    <text evidence="11">The coatomer is a cytosolic protein complex that binds to dilysine motifs and reversibly associates with Golgi non-clathrin-coated vesicles, which further mediate biosynthetic protein transport from the ER, via the Golgi up to the trans Golgi network. Coatomer complex is required for budding from Golgi membranes, and is essential for the retrograde Golgi-to-ER transport of dilysine-tagged proteins. In mammals, the coatomer can only be recruited by membranes associated to ADP-ribosylation factors (ARFs), which are small GTP-binding proteins; the complex also influences the Golgi structural integrity, as well as the processing, activity, and endocytic recycling of LDL receptors.</text>
</comment>
<dbReference type="Gene3D" id="2.130.10.10">
    <property type="entry name" value="YVTN repeat-like/Quinoprotein amine dehydrogenase"/>
    <property type="match status" value="1"/>
</dbReference>
<evidence type="ECO:0000313" key="21">
    <source>
        <dbReference type="Proteomes" id="UP001652741"/>
    </source>
</evidence>
<dbReference type="Pfam" id="PF06957">
    <property type="entry name" value="COPI_C"/>
    <property type="match status" value="1"/>
</dbReference>
<comment type="subunit">
    <text evidence="13">Oligomeric complex that consists of at least the alpha, beta, beta', gamma, delta, epsilon and zeta subunits. Interacts with SCYL1. Interacts with JAGN1. Interacts with TMEM41B. Interacts with SVEP1. Probably interacts with PEX11A.</text>
</comment>
<dbReference type="Bgee" id="ENSSSAG00000005526">
    <property type="expression patterns" value="Expressed in pituitary gland and 23 other cell types or tissues"/>
</dbReference>
<organism evidence="20">
    <name type="scientific">Salmo salar</name>
    <name type="common">Atlantic salmon</name>
    <dbReference type="NCBI Taxonomy" id="8030"/>
    <lineage>
        <taxon>Eukaryota</taxon>
        <taxon>Metazoa</taxon>
        <taxon>Chordata</taxon>
        <taxon>Craniata</taxon>
        <taxon>Vertebrata</taxon>
        <taxon>Euteleostomi</taxon>
        <taxon>Actinopterygii</taxon>
        <taxon>Neopterygii</taxon>
        <taxon>Teleostei</taxon>
        <taxon>Protacanthopterygii</taxon>
        <taxon>Salmoniformes</taxon>
        <taxon>Salmonidae</taxon>
        <taxon>Salmoninae</taxon>
        <taxon>Salmo</taxon>
    </lineage>
</organism>
<evidence type="ECO:0000256" key="15">
    <source>
        <dbReference type="ARBA" id="ARBA00081575"/>
    </source>
</evidence>
<evidence type="ECO:0000256" key="3">
    <source>
        <dbReference type="ARBA" id="ARBA00022448"/>
    </source>
</evidence>
<keyword evidence="7" id="KW-0931">ER-Golgi transport</keyword>
<evidence type="ECO:0000313" key="20">
    <source>
        <dbReference type="EMBL" id="ACI33965.1"/>
    </source>
</evidence>
<gene>
    <name evidence="20" type="primary">COPA</name>
    <name evidence="22" type="synonym">copa</name>
</gene>
<keyword evidence="5 16" id="KW-0853">WD repeat</keyword>
<feature type="repeat" description="WD" evidence="16">
    <location>
        <begin position="245"/>
        <end position="286"/>
    </location>
</feature>
<feature type="repeat" description="WD" evidence="16">
    <location>
        <begin position="201"/>
        <end position="242"/>
    </location>
</feature>
<dbReference type="GO" id="GO:0030126">
    <property type="term" value="C:COPI vesicle coat"/>
    <property type="evidence" value="ECO:0007669"/>
    <property type="project" value="InterPro"/>
</dbReference>
<evidence type="ECO:0000256" key="14">
    <source>
        <dbReference type="ARBA" id="ARBA00073979"/>
    </source>
</evidence>
<evidence type="ECO:0000256" key="7">
    <source>
        <dbReference type="ARBA" id="ARBA00022892"/>
    </source>
</evidence>
<evidence type="ECO:0000256" key="6">
    <source>
        <dbReference type="ARBA" id="ARBA00022737"/>
    </source>
</evidence>
<dbReference type="SUPFAM" id="SSF50978">
    <property type="entry name" value="WD40 repeat-like"/>
    <property type="match status" value="1"/>
</dbReference>
<comment type="subcellular location">
    <subcellularLocation>
        <location evidence="2">Cytoplasmic vesicle</location>
        <location evidence="2">COPI-coated vesicle membrane</location>
        <topology evidence="2">Peripheral membrane protein</topology>
        <orientation evidence="2">Cytoplasmic side</orientation>
    </subcellularLocation>
    <subcellularLocation>
        <location evidence="1">Golgi apparatus membrane</location>
        <topology evidence="1">Peripheral membrane protein</topology>
        <orientation evidence="1">Cytoplasmic side</orientation>
    </subcellularLocation>
</comment>
<feature type="domain" description="COPA/B TPR" evidence="19">
    <location>
        <begin position="695"/>
        <end position="853"/>
    </location>
</feature>
<reference evidence="22" key="4">
    <citation type="submission" date="2025-04" db="UniProtKB">
        <authorList>
            <consortium name="RefSeq"/>
        </authorList>
    </citation>
    <scope>IDENTIFICATION</scope>
</reference>
<dbReference type="PIRSF" id="PIRSF003354">
    <property type="entry name" value="Coatomer_alpha_subunit"/>
    <property type="match status" value="1"/>
</dbReference>
<dbReference type="Pfam" id="PF23953">
    <property type="entry name" value="TPR_COPA_B"/>
    <property type="match status" value="1"/>
</dbReference>
<reference evidence="20 22" key="2">
    <citation type="journal article" date="2010" name="BMC Genomics">
        <title>Salmo salar and Esox lucius full-length cDNA sequences reveal changes in evolutionary pressures on a post-tetraploidization genome.</title>
        <authorList>
            <person name="Leong J.S."/>
            <person name="Jantzen S.G."/>
            <person name="von Schalburg K.R."/>
            <person name="Cooper G.A."/>
            <person name="Messmer A.M."/>
            <person name="Liao N.Y."/>
            <person name="Munro S."/>
            <person name="Moore R."/>
            <person name="Holt R.A."/>
            <person name="Jones S.J."/>
            <person name="Davidson W.S."/>
            <person name="Koop B.F."/>
        </authorList>
    </citation>
    <scope>NUCLEOTIDE SEQUENCE</scope>
    <source>
        <tissue evidence="20">Brain</tissue>
    </source>
</reference>
<dbReference type="InterPro" id="IPR006692">
    <property type="entry name" value="Beta-prop_COPA/B_2nd"/>
</dbReference>
<dbReference type="InterPro" id="IPR010714">
    <property type="entry name" value="Coatomer_asu_C"/>
</dbReference>
<dbReference type="Pfam" id="PF04053">
    <property type="entry name" value="B-prop_COPA_B_2nd"/>
    <property type="match status" value="2"/>
</dbReference>
<dbReference type="PROSITE" id="PS00678">
    <property type="entry name" value="WD_REPEATS_1"/>
    <property type="match status" value="1"/>
</dbReference>
<evidence type="ECO:0000256" key="1">
    <source>
        <dbReference type="ARBA" id="ARBA00004255"/>
    </source>
</evidence>
<dbReference type="OrthoDB" id="10261470at2759"/>
<evidence type="ECO:0000256" key="4">
    <source>
        <dbReference type="ARBA" id="ARBA00022490"/>
    </source>
</evidence>
<dbReference type="EMBL" id="BT045703">
    <property type="protein sequence ID" value="ACI33965.1"/>
    <property type="molecule type" value="mRNA"/>
</dbReference>
<dbReference type="Gene3D" id="1.25.40.470">
    <property type="match status" value="1"/>
</dbReference>
<dbReference type="GO" id="GO:0006890">
    <property type="term" value="P:retrograde vesicle-mediated transport, Golgi to endoplasmic reticulum"/>
    <property type="evidence" value="ECO:0007669"/>
    <property type="project" value="TreeGrafter"/>
</dbReference>
<feature type="repeat" description="WD" evidence="16">
    <location>
        <begin position="47"/>
        <end position="88"/>
    </location>
</feature>
<dbReference type="RefSeq" id="NP_001133825.1">
    <property type="nucleotide sequence ID" value="NM_001140353.1"/>
</dbReference>
<evidence type="ECO:0000256" key="10">
    <source>
        <dbReference type="ARBA" id="ARBA00023136"/>
    </source>
</evidence>
<evidence type="ECO:0000259" key="17">
    <source>
        <dbReference type="Pfam" id="PF04053"/>
    </source>
</evidence>
<evidence type="ECO:0000256" key="8">
    <source>
        <dbReference type="ARBA" id="ARBA00022927"/>
    </source>
</evidence>
<evidence type="ECO:0000256" key="11">
    <source>
        <dbReference type="ARBA" id="ARBA00024791"/>
    </source>
</evidence>
<sequence length="1307" mass="147094">MLTKFETKSARVKGLSFHPKRPWILASLHNGVIQLWDYRMCTLIDKFDEHDGPVRGIDFHKQQPLFVSGGDDYKIKVWNYKLRRCLFTLLGHLDYIRTTFFHHEYPWILSASDDQTIRIWNWQSRTCVCVLTGHNHYVMCAQFHPSEDLVVSASLDQTVRVWDISGLRKKNLSPGAVETDVRGISGVDLFGASDAVVKHVLEGHDRGVNWAAFHPTMPLIVSGADDRQVKIWRMNESKAWELDTCRGHYNNVSCAVFHPRQELILSNSEDKSIRVWDMSKRTGVQTFRRDHDRFWVLGAHPNLNLFAAGHDSGMLVFKLERERPAYAVYGNMLYYVKDRFLRQLDFNSSKDTAVMQLRSGSKFPVFSMSYNPAENAVLLCTRATNLENSTYDLYAIPKESDSQNPDAPEGKRSSGLTAVWVARNRFAVLDRMHSLLIKNLKNEIVKKVQVPSCEEIFYAGTGSLLLRDADGVTLFDVQQKRSLATVKIAKVKYVVWSADTSHVALLAKHGTYCTHSKHTQIYIRITLLSVLYFLYSLAVKVLGPLAVFKHHDSLSIAVVNYPIFTPFLAFPSLSSTPDLPAIKSVDKSLLSSAAIMICNRKLESLCNIHENIRVKSGAWDESGVFIYTTSNHIKYALTSGDHGIIRTLDLPIYVTRVRGNSVYCLDRECRPRVLTIDPTEYRFKLALVNRKYEEVLHMVRNAKLVGQSIISYLQKKGYPEVALHFVKDEKTRFSLALECGNIEVALEAAKALDERGCWERLGEAALLQGHHQVVEMCYQRTKNFDKLTFLYLITGNLAKLRKMMKIAEIRKDMSGHYQGALYLGDVSERVRILKNCGQKSLAYLTAATHGMDEEAEALKETFDLEKETVPEVDLNAQLLQPPPPINPLDTNWPLLTVSKGFFEGAIAAKGKAGQMAADMDVDTPGGEGWGEDAELQLDEDGFMDAQDGLGEEGGAAKEEGGGWEVEEDLDLPPELELSAGAGGGAEDGFFVPPTKGMSPTQLWCNNSQLPVDHVLAGSFETAMRLLHDQVGVVQFGPYKQLFMQTLSRGRTCYLGLPSLPCLRGNPQRNWKDCGTKQGLPAVGLRLSDLIARLQQCYQLTTAGRFEEAVERFRAILLSVPLLVVDNKQEIAEAQQLITICREYIVGLTMETERKKLPKDTLDQQKRLCEMAAYFTHCSLQPVHMVLVLRTALNLFFKLKNFKTAASFARRLLELGPKPEVAQQTRKILAACEKTLTDAHQLNYDPHNPFDLCAASYTPLYRGRPVEKCPLSGACYCPPYKGQVCRVTQVTEIGKDVIGLRVSPLQFR</sequence>
<dbReference type="CDD" id="cd22948">
    <property type="entry name" value="Coatomer_WDAD_alpha"/>
    <property type="match status" value="1"/>
</dbReference>
<dbReference type="KEGG" id="sasa:100195324"/>
<dbReference type="PRINTS" id="PR00320">
    <property type="entry name" value="GPROTEINBRPT"/>
</dbReference>
<dbReference type="Pfam" id="PF00400">
    <property type="entry name" value="WD40"/>
    <property type="match status" value="6"/>
</dbReference>
<dbReference type="PROSITE" id="PS50082">
    <property type="entry name" value="WD_REPEATS_2"/>
    <property type="match status" value="5"/>
</dbReference>
<keyword evidence="21" id="KW-1185">Reference proteome</keyword>
<reference evidence="20" key="3">
    <citation type="submission" date="2010-08" db="EMBL/GenBank/DDBJ databases">
        <authorList>
            <consortium name="cGRASP (B.F. Koop &amp; W.S. Davidson)"/>
        </authorList>
    </citation>
    <scope>NUCLEOTIDE SEQUENCE</scope>
    <source>
        <tissue evidence="20">Brain</tissue>
    </source>
</reference>
<dbReference type="FunFam" id="1.25.40.470:FF:000002">
    <property type="entry name" value="Coatomer subunit alpha"/>
    <property type="match status" value="1"/>
</dbReference>
<evidence type="ECO:0000259" key="19">
    <source>
        <dbReference type="Pfam" id="PF23953"/>
    </source>
</evidence>
<evidence type="ECO:0000256" key="2">
    <source>
        <dbReference type="ARBA" id="ARBA00004347"/>
    </source>
</evidence>
<dbReference type="InterPro" id="IPR016391">
    <property type="entry name" value="Coatomer_asu"/>
</dbReference>
<dbReference type="STRING" id="8030.ENSSSAP00000011420"/>
<keyword evidence="9" id="KW-0333">Golgi apparatus</keyword>
<dbReference type="PaxDb" id="8030-ENSSSAP00000011420"/>
<evidence type="ECO:0000256" key="5">
    <source>
        <dbReference type="ARBA" id="ARBA00022574"/>
    </source>
</evidence>
<dbReference type="InterPro" id="IPR056176">
    <property type="entry name" value="TPR_COPA_B"/>
</dbReference>
<feature type="repeat" description="WD" evidence="16">
    <location>
        <begin position="131"/>
        <end position="165"/>
    </location>
</feature>
<dbReference type="InterPro" id="IPR047312">
    <property type="entry name" value="Coatomer_alpha_WD-assoc_reg"/>
</dbReference>
<dbReference type="GO" id="GO:0006886">
    <property type="term" value="P:intracellular protein transport"/>
    <property type="evidence" value="ECO:0007669"/>
    <property type="project" value="InterPro"/>
</dbReference>
<dbReference type="SMART" id="SM00320">
    <property type="entry name" value="WD40"/>
    <property type="match status" value="7"/>
</dbReference>
<feature type="repeat" description="WD" evidence="16">
    <location>
        <begin position="89"/>
        <end position="130"/>
    </location>
</feature>
<dbReference type="GeneID" id="100195324"/>
<reference evidence="20" key="1">
    <citation type="submission" date="2008-10" db="EMBL/GenBank/DDBJ databases">
        <authorList>
            <consortium name="cGRASP (B.F. Koop &amp; W.S. Davidson)"/>
            <person name="Leong J."/>
            <person name="von Schalburg K."/>
            <person name="Cooper G."/>
            <person name="Moore R."/>
            <person name="Holt R."/>
            <person name="Davidson W.S."/>
            <person name="Koop B.F."/>
        </authorList>
    </citation>
    <scope>NUCLEOTIDE SEQUENCE</scope>
    <source>
        <tissue evidence="20">Brain</tissue>
    </source>
</reference>